<keyword evidence="5 9" id="KW-0801">TPQ</keyword>
<dbReference type="GO" id="GO:0008131">
    <property type="term" value="F:primary methylamine oxidase activity"/>
    <property type="evidence" value="ECO:0007669"/>
    <property type="project" value="InterPro"/>
</dbReference>
<comment type="similarity">
    <text evidence="2 11">Belongs to the copper/topaquinone oxidase family.</text>
</comment>
<evidence type="ECO:0000256" key="2">
    <source>
        <dbReference type="ARBA" id="ARBA00007983"/>
    </source>
</evidence>
<keyword evidence="7 11" id="KW-0186">Copper</keyword>
<keyword evidence="6 11" id="KW-0560">Oxidoreductase</keyword>
<dbReference type="GO" id="GO:0048038">
    <property type="term" value="F:quinone binding"/>
    <property type="evidence" value="ECO:0007669"/>
    <property type="project" value="InterPro"/>
</dbReference>
<keyword evidence="14" id="KW-1185">Reference proteome</keyword>
<accession>A0A1E4RJM9</accession>
<dbReference type="EMBL" id="KV454540">
    <property type="protein sequence ID" value="ODV67479.1"/>
    <property type="molecule type" value="Genomic_DNA"/>
</dbReference>
<evidence type="ECO:0000313" key="13">
    <source>
        <dbReference type="EMBL" id="ODV67479.1"/>
    </source>
</evidence>
<dbReference type="FunFam" id="3.10.450.40:FF:000017">
    <property type="entry name" value="Amine oxidase"/>
    <property type="match status" value="1"/>
</dbReference>
<comment type="PTM">
    <text evidence="10 11">Topaquinone (TPQ) is generated by copper-dependent autoxidation of a specific tyrosyl residue.</text>
</comment>
<dbReference type="SUPFAM" id="SSF49998">
    <property type="entry name" value="Amine oxidase catalytic domain"/>
    <property type="match status" value="1"/>
</dbReference>
<comment type="cofactor">
    <cofactor evidence="1">
        <name>Cu cation</name>
        <dbReference type="ChEBI" id="CHEBI:23378"/>
    </cofactor>
</comment>
<evidence type="ECO:0000256" key="5">
    <source>
        <dbReference type="ARBA" id="ARBA00022772"/>
    </source>
</evidence>
<feature type="active site" description="Proton acceptor" evidence="9">
    <location>
        <position position="200"/>
    </location>
</feature>
<dbReference type="PROSITE" id="PS01165">
    <property type="entry name" value="COPPER_AMINE_OXID_2"/>
    <property type="match status" value="1"/>
</dbReference>
<evidence type="ECO:0000256" key="4">
    <source>
        <dbReference type="ARBA" id="ARBA00022723"/>
    </source>
</evidence>
<proteinExistence type="inferred from homology"/>
<dbReference type="OrthoDB" id="5379943at2759"/>
<dbReference type="PANTHER" id="PTHR10638">
    <property type="entry name" value="COPPER AMINE OXIDASE"/>
    <property type="match status" value="1"/>
</dbReference>
<dbReference type="EC" id="1.4.3.-" evidence="11"/>
<dbReference type="InterPro" id="IPR016182">
    <property type="entry name" value="Cu_amine_oxidase_N-reg"/>
</dbReference>
<dbReference type="GeneID" id="30995551"/>
<evidence type="ECO:0000256" key="9">
    <source>
        <dbReference type="PIRSR" id="PIRSR600269-50"/>
    </source>
</evidence>
<evidence type="ECO:0000256" key="7">
    <source>
        <dbReference type="ARBA" id="ARBA00023008"/>
    </source>
</evidence>
<dbReference type="RefSeq" id="XP_020076546.1">
    <property type="nucleotide sequence ID" value="XM_020221001.1"/>
</dbReference>
<evidence type="ECO:0000256" key="6">
    <source>
        <dbReference type="ARBA" id="ARBA00023002"/>
    </source>
</evidence>
<dbReference type="InterPro" id="IPR015798">
    <property type="entry name" value="Cu_amine_oxidase_C"/>
</dbReference>
<dbReference type="InterPro" id="IPR036460">
    <property type="entry name" value="Cu_amine_oxidase_C_sf"/>
</dbReference>
<dbReference type="SUPFAM" id="SSF54416">
    <property type="entry name" value="Amine oxidase N-terminal region"/>
    <property type="match status" value="1"/>
</dbReference>
<keyword evidence="8" id="KW-1015">Disulfide bond</keyword>
<feature type="active site" description="Schiff-base intermediate with substrate; via topaquinone" evidence="9">
    <location>
        <position position="284"/>
    </location>
</feature>
<dbReference type="Pfam" id="PF01179">
    <property type="entry name" value="Cu_amine_oxid"/>
    <property type="match status" value="1"/>
</dbReference>
<evidence type="ECO:0000256" key="1">
    <source>
        <dbReference type="ARBA" id="ARBA00001935"/>
    </source>
</evidence>
<dbReference type="Proteomes" id="UP000095085">
    <property type="component" value="Unassembled WGS sequence"/>
</dbReference>
<dbReference type="Gene3D" id="3.10.450.40">
    <property type="match status" value="1"/>
</dbReference>
<dbReference type="PRINTS" id="PR00766">
    <property type="entry name" value="CUDAOXIDASE"/>
</dbReference>
<sequence length="557" mass="63099">MGALEELCNSHPRVLEEVAKLQLPKGYQIRNDPWIYGTDDPNEKRPLVQFFMYVLAGDGHSESNHYSLPLKFSPVFEAYTNKFVRIDYLPGGFDEKTTPTQPWQKVPCVEYHPDLNNETIPRDVKPLLISQPEGPSFKVEGSKVTWQGWEFRVSSSAREGFAVYDVNFKGRQVFYRISLSEMTVPYGDPRAPYHRKQAFDLGDVGFGVTGNHLNLGCDCLGVIKYMDGYAVHPNGEPSVIPNTICMHEQDDGLLYKHLNYRTNNAVVARKREFVVQTIATVANYEYIINLKFVTDGSIDIETRATGILSTMPIDEDVTVPWGTIVGPNVMAAYHQHILSFRIDPAIDGHKNSVVYDDVVKLPKDDKLNPFGIGFVTERKFVEKAGHIDQSPFTNRQYKIINENKINPISKNPVGYKIMMPARQMILADPDSFNVRRAKYATEQVWVTKYRDHELYAAGEFTNQSQNDTGLGVWANGIDPVRNEDLVVWATMGFTHIPRVEDFPVMPVETHNIHLVPFNFFDKNPALDIPQANNNFNKSILAKVDTKSEPSACCKTNL</sequence>
<dbReference type="InterPro" id="IPR049947">
    <property type="entry name" value="Cu_Am_Ox_Cu-bd"/>
</dbReference>
<dbReference type="GO" id="GO:0005507">
    <property type="term" value="F:copper ion binding"/>
    <property type="evidence" value="ECO:0007669"/>
    <property type="project" value="InterPro"/>
</dbReference>
<keyword evidence="4 11" id="KW-0479">Metal-binding</keyword>
<protein>
    <recommendedName>
        <fullName evidence="11">Amine oxidase</fullName>
        <ecNumber evidence="11">1.4.3.-</ecNumber>
    </recommendedName>
</protein>
<evidence type="ECO:0000256" key="10">
    <source>
        <dbReference type="PIRSR" id="PIRSR600269-51"/>
    </source>
</evidence>
<dbReference type="STRING" id="984485.A0A1E4RJM9"/>
<evidence type="ECO:0000259" key="12">
    <source>
        <dbReference type="Pfam" id="PF01179"/>
    </source>
</evidence>
<evidence type="ECO:0000256" key="8">
    <source>
        <dbReference type="ARBA" id="ARBA00023157"/>
    </source>
</evidence>
<gene>
    <name evidence="13" type="ORF">HYPBUDRAFT_152404</name>
</gene>
<comment type="cofactor">
    <cofactor evidence="11">
        <name>Cu cation</name>
        <dbReference type="ChEBI" id="CHEBI:23378"/>
    </cofactor>
    <text evidence="11">Contains 1 topaquinone per subunit.</text>
</comment>
<name>A0A1E4RJM9_9ASCO</name>
<dbReference type="AlphaFoldDB" id="A0A1E4RJM9"/>
<organism evidence="13 14">
    <name type="scientific">Hyphopichia burtonii NRRL Y-1933</name>
    <dbReference type="NCBI Taxonomy" id="984485"/>
    <lineage>
        <taxon>Eukaryota</taxon>
        <taxon>Fungi</taxon>
        <taxon>Dikarya</taxon>
        <taxon>Ascomycota</taxon>
        <taxon>Saccharomycotina</taxon>
        <taxon>Pichiomycetes</taxon>
        <taxon>Debaryomycetaceae</taxon>
        <taxon>Hyphopichia</taxon>
    </lineage>
</organism>
<dbReference type="InterPro" id="IPR000269">
    <property type="entry name" value="Cu_amine_oxidase"/>
</dbReference>
<feature type="modified residue" description="2',4',5'-topaquinone" evidence="10">
    <location>
        <position position="284"/>
    </location>
</feature>
<dbReference type="Gene3D" id="2.70.98.20">
    <property type="entry name" value="Copper amine oxidase, catalytic domain"/>
    <property type="match status" value="1"/>
</dbReference>
<dbReference type="PANTHER" id="PTHR10638:SF33">
    <property type="entry name" value="AMINE OXIDASE"/>
    <property type="match status" value="1"/>
</dbReference>
<comment type="subunit">
    <text evidence="3">Homodimer.</text>
</comment>
<evidence type="ECO:0000313" key="14">
    <source>
        <dbReference type="Proteomes" id="UP000095085"/>
    </source>
</evidence>
<dbReference type="GO" id="GO:0009308">
    <property type="term" value="P:amine metabolic process"/>
    <property type="evidence" value="ECO:0007669"/>
    <property type="project" value="UniProtKB-UniRule"/>
</dbReference>
<evidence type="ECO:0000256" key="11">
    <source>
        <dbReference type="RuleBase" id="RU000672"/>
    </source>
</evidence>
<dbReference type="FunFam" id="2.70.98.20:FF:000001">
    <property type="entry name" value="Amine oxidase"/>
    <property type="match status" value="1"/>
</dbReference>
<evidence type="ECO:0000256" key="3">
    <source>
        <dbReference type="ARBA" id="ARBA00011738"/>
    </source>
</evidence>
<reference evidence="14" key="1">
    <citation type="submission" date="2016-05" db="EMBL/GenBank/DDBJ databases">
        <title>Comparative genomics of biotechnologically important yeasts.</title>
        <authorList>
            <consortium name="DOE Joint Genome Institute"/>
            <person name="Riley R."/>
            <person name="Haridas S."/>
            <person name="Wolfe K.H."/>
            <person name="Lopes M.R."/>
            <person name="Hittinger C.T."/>
            <person name="Goker M."/>
            <person name="Salamov A."/>
            <person name="Wisecaver J."/>
            <person name="Long T.M."/>
            <person name="Aerts A.L."/>
            <person name="Barry K."/>
            <person name="Choi C."/>
            <person name="Clum A."/>
            <person name="Coughlan A.Y."/>
            <person name="Deshpande S."/>
            <person name="Douglass A.P."/>
            <person name="Hanson S.J."/>
            <person name="Klenk H.-P."/>
            <person name="Labutti K."/>
            <person name="Lapidus A."/>
            <person name="Lindquist E."/>
            <person name="Lipzen A."/>
            <person name="Meier-Kolthoff J.P."/>
            <person name="Ohm R.A."/>
            <person name="Otillar R.P."/>
            <person name="Pangilinan J."/>
            <person name="Peng Y."/>
            <person name="Rokas A."/>
            <person name="Rosa C.A."/>
            <person name="Scheuner C."/>
            <person name="Sibirny A.A."/>
            <person name="Slot J.C."/>
            <person name="Stielow J.B."/>
            <person name="Sun H."/>
            <person name="Kurtzman C.P."/>
            <person name="Blackwell M."/>
            <person name="Grigoriev I.V."/>
            <person name="Jeffries T.W."/>
        </authorList>
    </citation>
    <scope>NUCLEOTIDE SEQUENCE [LARGE SCALE GENOMIC DNA]</scope>
    <source>
        <strain evidence="14">NRRL Y-1933</strain>
    </source>
</reference>
<feature type="domain" description="Copper amine oxidase catalytic" evidence="12">
    <location>
        <begin position="129"/>
        <end position="526"/>
    </location>
</feature>